<dbReference type="InterPro" id="IPR006943">
    <property type="entry name" value="DUF641_pln"/>
</dbReference>
<dbReference type="InterPro" id="IPR040225">
    <property type="entry name" value="GIL1-like"/>
</dbReference>
<dbReference type="GO" id="GO:0009639">
    <property type="term" value="P:response to red or far red light"/>
    <property type="evidence" value="ECO:0007669"/>
    <property type="project" value="InterPro"/>
</dbReference>
<gene>
    <name evidence="5" type="ORF">STAS_01618</name>
</gene>
<comment type="caution">
    <text evidence="5">The sequence shown here is derived from an EMBL/GenBank/DDBJ whole genome shotgun (WGS) entry which is preliminary data.</text>
</comment>
<keyword evidence="1" id="KW-0175">Coiled coil</keyword>
<evidence type="ECO:0000256" key="1">
    <source>
        <dbReference type="SAM" id="Coils"/>
    </source>
</evidence>
<dbReference type="Pfam" id="PF24994">
    <property type="entry name" value="GIL1_IRKI_C"/>
    <property type="match status" value="1"/>
</dbReference>
<dbReference type="Pfam" id="PF04859">
    <property type="entry name" value="DUF641"/>
    <property type="match status" value="1"/>
</dbReference>
<accession>A0A5A7NZP0</accession>
<feature type="coiled-coil region" evidence="1">
    <location>
        <begin position="161"/>
        <end position="195"/>
    </location>
</feature>
<feature type="compositionally biased region" description="Pro residues" evidence="2">
    <location>
        <begin position="1"/>
        <end position="10"/>
    </location>
</feature>
<feature type="domain" description="DUF641" evidence="3">
    <location>
        <begin position="73"/>
        <end position="195"/>
    </location>
</feature>
<dbReference type="PANTHER" id="PTHR31161">
    <property type="entry name" value="PROTEIN GRAVITROPIC IN THE LIGHT 1"/>
    <property type="match status" value="1"/>
</dbReference>
<evidence type="ECO:0000256" key="2">
    <source>
        <dbReference type="SAM" id="MobiDB-lite"/>
    </source>
</evidence>
<dbReference type="Proteomes" id="UP000325081">
    <property type="component" value="Unassembled WGS sequence"/>
</dbReference>
<evidence type="ECO:0000259" key="4">
    <source>
        <dbReference type="Pfam" id="PF24994"/>
    </source>
</evidence>
<dbReference type="OrthoDB" id="10454820at2759"/>
<sequence>MESARPPPAAPNKSKLSQTLKRAILPKKSTKNPSSPAGFCLPIIADGKKARCFFESHRKHLERESAEEVEESRARAFVARLFAAVSFIKATYAELQTAQLPYDASAVKTADQAVVDELKSLSELKRRFLKDQIGSSPPHVTAMLAEIREQHAQMKIYEITMRKMQGEIERKGQSAAALREELAELARNNRAAEKKIAAAGGSSSVLDNIGFSDFNPTNFVLVLRYALKSVRNFVRVLVREMEAANWDIGAAANAAEPGVAFVKKDHRAFAFESFVCREIFAGFDRPSFSIEGDNRFPAGETRRRRAFFEDFRRLRSVGAAEYLDRNPNSAFGEYLRCKYLKLVHPKMEFSFWGNLSRRKTVGSGGFPAGEFFTAFAEVCRRACLLHLLAFSFEEEVRVFRVGRGSRFSDVYMDGVADGGARVAFTVVPGFEFSRTVVQSQAPRRLRHFLRNFWSCPSNTLRAAAARVVKVKQWSGLKFGGAPHAKSIRDFLIRTGFWIGGPGI</sequence>
<protein>
    <submittedName>
        <fullName evidence="5">Uncharacterized protein</fullName>
    </submittedName>
</protein>
<dbReference type="GO" id="GO:0009959">
    <property type="term" value="P:negative gravitropism"/>
    <property type="evidence" value="ECO:0007669"/>
    <property type="project" value="InterPro"/>
</dbReference>
<evidence type="ECO:0000259" key="3">
    <source>
        <dbReference type="Pfam" id="PF04859"/>
    </source>
</evidence>
<evidence type="ECO:0000313" key="6">
    <source>
        <dbReference type="Proteomes" id="UP000325081"/>
    </source>
</evidence>
<dbReference type="InterPro" id="IPR056813">
    <property type="entry name" value="GIL1_IRKI_C"/>
</dbReference>
<proteinExistence type="predicted"/>
<dbReference type="EMBL" id="BKCP01000669">
    <property type="protein sequence ID" value="GER26005.1"/>
    <property type="molecule type" value="Genomic_DNA"/>
</dbReference>
<reference evidence="6" key="1">
    <citation type="journal article" date="2019" name="Curr. Biol.">
        <title>Genome Sequence of Striga asiatica Provides Insight into the Evolution of Plant Parasitism.</title>
        <authorList>
            <person name="Yoshida S."/>
            <person name="Kim S."/>
            <person name="Wafula E.K."/>
            <person name="Tanskanen J."/>
            <person name="Kim Y.M."/>
            <person name="Honaas L."/>
            <person name="Yang Z."/>
            <person name="Spallek T."/>
            <person name="Conn C.E."/>
            <person name="Ichihashi Y."/>
            <person name="Cheong K."/>
            <person name="Cui S."/>
            <person name="Der J.P."/>
            <person name="Gundlach H."/>
            <person name="Jiao Y."/>
            <person name="Hori C."/>
            <person name="Ishida J.K."/>
            <person name="Kasahara H."/>
            <person name="Kiba T."/>
            <person name="Kim M.S."/>
            <person name="Koo N."/>
            <person name="Laohavisit A."/>
            <person name="Lee Y.H."/>
            <person name="Lumba S."/>
            <person name="McCourt P."/>
            <person name="Mortimer J.C."/>
            <person name="Mutuku J.M."/>
            <person name="Nomura T."/>
            <person name="Sasaki-Sekimoto Y."/>
            <person name="Seto Y."/>
            <person name="Wang Y."/>
            <person name="Wakatake T."/>
            <person name="Sakakibara H."/>
            <person name="Demura T."/>
            <person name="Yamaguchi S."/>
            <person name="Yoneyama K."/>
            <person name="Manabe R.I."/>
            <person name="Nelson D.C."/>
            <person name="Schulman A.H."/>
            <person name="Timko M.P."/>
            <person name="dePamphilis C.W."/>
            <person name="Choi D."/>
            <person name="Shirasu K."/>
        </authorList>
    </citation>
    <scope>NUCLEOTIDE SEQUENCE [LARGE SCALE GENOMIC DNA]</scope>
    <source>
        <strain evidence="6">cv. UVA1</strain>
    </source>
</reference>
<feature type="domain" description="GIL1/IRKI C-terminal" evidence="4">
    <location>
        <begin position="398"/>
        <end position="440"/>
    </location>
</feature>
<evidence type="ECO:0000313" key="5">
    <source>
        <dbReference type="EMBL" id="GER26005.1"/>
    </source>
</evidence>
<keyword evidence="6" id="KW-1185">Reference proteome</keyword>
<dbReference type="AlphaFoldDB" id="A0A5A7NZP0"/>
<name>A0A5A7NZP0_STRAF</name>
<feature type="region of interest" description="Disordered" evidence="2">
    <location>
        <begin position="1"/>
        <end position="34"/>
    </location>
</feature>
<organism evidence="5 6">
    <name type="scientific">Striga asiatica</name>
    <name type="common">Asiatic witchweed</name>
    <name type="synonym">Buchnera asiatica</name>
    <dbReference type="NCBI Taxonomy" id="4170"/>
    <lineage>
        <taxon>Eukaryota</taxon>
        <taxon>Viridiplantae</taxon>
        <taxon>Streptophyta</taxon>
        <taxon>Embryophyta</taxon>
        <taxon>Tracheophyta</taxon>
        <taxon>Spermatophyta</taxon>
        <taxon>Magnoliopsida</taxon>
        <taxon>eudicotyledons</taxon>
        <taxon>Gunneridae</taxon>
        <taxon>Pentapetalae</taxon>
        <taxon>asterids</taxon>
        <taxon>lamiids</taxon>
        <taxon>Lamiales</taxon>
        <taxon>Orobanchaceae</taxon>
        <taxon>Buchnereae</taxon>
        <taxon>Striga</taxon>
    </lineage>
</organism>